<dbReference type="Pfam" id="PF14559">
    <property type="entry name" value="TPR_19"/>
    <property type="match status" value="1"/>
</dbReference>
<organism evidence="1 2">
    <name type="scientific">Novosphingobium aquiterrae</name>
    <dbReference type="NCBI Taxonomy" id="624388"/>
    <lineage>
        <taxon>Bacteria</taxon>
        <taxon>Pseudomonadati</taxon>
        <taxon>Pseudomonadota</taxon>
        <taxon>Alphaproteobacteria</taxon>
        <taxon>Sphingomonadales</taxon>
        <taxon>Sphingomonadaceae</taxon>
        <taxon>Novosphingobium</taxon>
    </lineage>
</organism>
<dbReference type="SUPFAM" id="SSF46894">
    <property type="entry name" value="C-terminal effector domain of the bipartite response regulators"/>
    <property type="match status" value="1"/>
</dbReference>
<dbReference type="SUPFAM" id="SSF48452">
    <property type="entry name" value="TPR-like"/>
    <property type="match status" value="1"/>
</dbReference>
<dbReference type="PANTHER" id="PTHR35807:SF1">
    <property type="entry name" value="TRANSCRIPTIONAL REGULATOR REDD"/>
    <property type="match status" value="1"/>
</dbReference>
<accession>A0ABV6PFB3</accession>
<dbReference type="InterPro" id="IPR016032">
    <property type="entry name" value="Sig_transdc_resp-reg_C-effctor"/>
</dbReference>
<dbReference type="Proteomes" id="UP001589943">
    <property type="component" value="Unassembled WGS sequence"/>
</dbReference>
<name>A0ABV6PFB3_9SPHN</name>
<proteinExistence type="predicted"/>
<dbReference type="Gene3D" id="1.25.40.10">
    <property type="entry name" value="Tetratricopeptide repeat domain"/>
    <property type="match status" value="1"/>
</dbReference>
<keyword evidence="2" id="KW-1185">Reference proteome</keyword>
<dbReference type="PANTHER" id="PTHR35807">
    <property type="entry name" value="TRANSCRIPTIONAL REGULATOR REDD-RELATED"/>
    <property type="match status" value="1"/>
</dbReference>
<reference evidence="1 2" key="1">
    <citation type="submission" date="2024-09" db="EMBL/GenBank/DDBJ databases">
        <authorList>
            <person name="Sun Q."/>
            <person name="Mori K."/>
        </authorList>
    </citation>
    <scope>NUCLEOTIDE SEQUENCE [LARGE SCALE GENOMIC DNA]</scope>
    <source>
        <strain evidence="1 2">NCAIM B.02537</strain>
    </source>
</reference>
<sequence>MKLAEPVDALRTAQGPCFATLFGRFQLRGADGSDIVISNRRARMLLAMLCLARDEVFDRDFLSRLLWPGRFEAHAKASLRQCLLDLGKLLAPCGNDMLEVTRSSVVLRSGSITSDLGALEESFARGDYAAGAAQLAAIGNKRILDQMELGDAFDHWLEQHRAEAEARLRAAVEAAIANLLRDGKAAEHAQLVAAWSLRSPAASVAQAPAGHAGKVRIAVLPFETIGEQGEQDEPGYFAEGMVDELITALGQVPQLLVSGRTSSFHFRGSAQSPSQIAAELGVSHLIEGAVQRQGERVRIRAHLIAGDSGFELWADRFDGTMGDVFAFQERVAQAITAAIGQALDMTMQAPQVRGMTHSREAYDLYLQGQSLCARLFGEGVLDAAVVLFEQALALDPDFAECWVALAEAHQLVSVYTQCLDRLGECQKMADCAQRAIDLSPRLAYPYALLGLYEITRFNFVGALDYAYQANRLEPNNPAVTMRLASFLIFIGRTRDAMPLIRAALEQDPADGRKYALLCGAQFCLGELEAANQSGLRMVALGMPSTLLAVTTAALGNRDLAIAQYLQTQQMVNSIILPPVGIGIQTPEAMDAYWQLAAKAICGGSLEERQTYWQVLEMLFAVLHDKADLAISGPSVLTGNPDLVFRTFGHCISPSNLIGMVPLWAGIEPICQIWQHGEFIPFARRIGMAAAWDKYGWPDRLPPPGNTAAD</sequence>
<dbReference type="RefSeq" id="WP_379479756.1">
    <property type="nucleotide sequence ID" value="NZ_JBHLTL010000001.1"/>
</dbReference>
<gene>
    <name evidence="1" type="ORF">ACFFF7_02365</name>
</gene>
<dbReference type="EMBL" id="JBHLTL010000001">
    <property type="protein sequence ID" value="MFC0588249.1"/>
    <property type="molecule type" value="Genomic_DNA"/>
</dbReference>
<dbReference type="InterPro" id="IPR011990">
    <property type="entry name" value="TPR-like_helical_dom_sf"/>
</dbReference>
<evidence type="ECO:0000313" key="1">
    <source>
        <dbReference type="EMBL" id="MFC0588249.1"/>
    </source>
</evidence>
<dbReference type="InterPro" id="IPR036388">
    <property type="entry name" value="WH-like_DNA-bd_sf"/>
</dbReference>
<dbReference type="InterPro" id="IPR051677">
    <property type="entry name" value="AfsR-DnrI-RedD_regulator"/>
</dbReference>
<evidence type="ECO:0000313" key="2">
    <source>
        <dbReference type="Proteomes" id="UP001589943"/>
    </source>
</evidence>
<dbReference type="Gene3D" id="1.10.10.10">
    <property type="entry name" value="Winged helix-like DNA-binding domain superfamily/Winged helix DNA-binding domain"/>
    <property type="match status" value="1"/>
</dbReference>
<protein>
    <submittedName>
        <fullName evidence="1">Tetratricopeptide repeat protein</fullName>
    </submittedName>
</protein>
<comment type="caution">
    <text evidence="1">The sequence shown here is derived from an EMBL/GenBank/DDBJ whole genome shotgun (WGS) entry which is preliminary data.</text>
</comment>